<dbReference type="Proteomes" id="UP000462363">
    <property type="component" value="Unassembled WGS sequence"/>
</dbReference>
<protein>
    <submittedName>
        <fullName evidence="1">Uncharacterized protein</fullName>
    </submittedName>
</protein>
<dbReference type="Gene3D" id="2.40.30.200">
    <property type="match status" value="1"/>
</dbReference>
<name>A0A844F2X2_CLOSV</name>
<evidence type="ECO:0000313" key="1">
    <source>
        <dbReference type="EMBL" id="MSS38883.1"/>
    </source>
</evidence>
<reference evidence="1 2" key="1">
    <citation type="submission" date="2019-08" db="EMBL/GenBank/DDBJ databases">
        <title>In-depth cultivation of the pig gut microbiome towards novel bacterial diversity and tailored functional studies.</title>
        <authorList>
            <person name="Wylensek D."/>
            <person name="Hitch T.C.A."/>
            <person name="Clavel T."/>
        </authorList>
    </citation>
    <scope>NUCLEOTIDE SEQUENCE [LARGE SCALE GENOMIC DNA]</scope>
    <source>
        <strain evidence="1 2">BL-389-WT-3D</strain>
    </source>
</reference>
<dbReference type="RefSeq" id="WP_154322465.1">
    <property type="nucleotide sequence ID" value="NZ_CP045695.1"/>
</dbReference>
<sequence length="216" mass="24020">MKPDISFDGVSMNEMGWLRETISFPTPQSQTNTIVVPGRNSPIRYTEALGRVSYQPRTFQITLSMLGSRDLFNQMVSDTVNRFAGQLVKVITSEEPELYCLGTLQMEPAYDPLTGKGQLAVSCEDGDSYRYHTEETTVTISGDDTAVLNNDYMPVQPTVKTTAETALAWTVGTDEFMKSVSAGIWTFPELELGYGENKISVTTSGNVTFYYREGRL</sequence>
<proteinExistence type="predicted"/>
<dbReference type="EMBL" id="VUMB01000001">
    <property type="protein sequence ID" value="MSS38883.1"/>
    <property type="molecule type" value="Genomic_DNA"/>
</dbReference>
<evidence type="ECO:0000313" key="2">
    <source>
        <dbReference type="Proteomes" id="UP000462363"/>
    </source>
</evidence>
<comment type="caution">
    <text evidence="1">The sequence shown here is derived from an EMBL/GenBank/DDBJ whole genome shotgun (WGS) entry which is preliminary data.</text>
</comment>
<gene>
    <name evidence="1" type="ORF">FYJ37_00570</name>
</gene>
<accession>A0A844F2X2</accession>
<dbReference type="AlphaFoldDB" id="A0A844F2X2"/>
<organism evidence="1 2">
    <name type="scientific">Clostridium scindens (strain JCM 10418 / VPI 12708)</name>
    <dbReference type="NCBI Taxonomy" id="29347"/>
    <lineage>
        <taxon>Bacteria</taxon>
        <taxon>Bacillati</taxon>
        <taxon>Bacillota</taxon>
        <taxon>Clostridia</taxon>
        <taxon>Lachnospirales</taxon>
        <taxon>Lachnospiraceae</taxon>
    </lineage>
</organism>